<dbReference type="OrthoDB" id="2242521at2"/>
<accession>G5JRH5</accession>
<sequence>MEEPKKRHFWRYFISVLLILALALAGAISFFIGATKPQKEMKTEAIKTARQYADFSSISTVQQYNGKEVFYTVFGQDESGQKIMVTINKKHSGQVYVYHADQGISSKDAQRVAKSNGAETIQKTTFGMAEGVPVWEVRSGGAYYLVNFETGDLIKREGL</sequence>
<evidence type="ECO:0000313" key="3">
    <source>
        <dbReference type="EMBL" id="EHI75104.1"/>
    </source>
</evidence>
<dbReference type="Proteomes" id="UP000004322">
    <property type="component" value="Unassembled WGS sequence"/>
</dbReference>
<organism evidence="3 4">
    <name type="scientific">Streptococcus criceti HS-6</name>
    <dbReference type="NCBI Taxonomy" id="873449"/>
    <lineage>
        <taxon>Bacteria</taxon>
        <taxon>Bacillati</taxon>
        <taxon>Bacillota</taxon>
        <taxon>Bacilli</taxon>
        <taxon>Lactobacillales</taxon>
        <taxon>Streptococcaceae</taxon>
        <taxon>Streptococcus</taxon>
    </lineage>
</organism>
<keyword evidence="1" id="KW-1133">Transmembrane helix</keyword>
<dbReference type="Gene3D" id="3.10.450.40">
    <property type="match status" value="2"/>
</dbReference>
<reference evidence="3" key="1">
    <citation type="submission" date="2011-07" db="EMBL/GenBank/DDBJ databases">
        <authorList>
            <person name="Stanhope M.J."/>
            <person name="Durkin A.S."/>
            <person name="Hostetler J."/>
            <person name="Kim M."/>
            <person name="Radune D."/>
            <person name="Singh I."/>
            <person name="Town C.D."/>
        </authorList>
    </citation>
    <scope>NUCLEOTIDE SEQUENCE [LARGE SCALE GENOMIC DNA]</scope>
    <source>
        <strain evidence="3">HS-6</strain>
    </source>
</reference>
<dbReference type="InterPro" id="IPR041401">
    <property type="entry name" value="TseB-like_dom"/>
</dbReference>
<gene>
    <name evidence="3" type="ORF">STRCR_1983</name>
</gene>
<name>G5JRH5_STRCG</name>
<dbReference type="eggNOG" id="COG5353">
    <property type="taxonomic scope" value="Bacteria"/>
</dbReference>
<feature type="transmembrane region" description="Helical" evidence="1">
    <location>
        <begin position="12"/>
        <end position="32"/>
    </location>
</feature>
<evidence type="ECO:0000256" key="1">
    <source>
        <dbReference type="SAM" id="Phobius"/>
    </source>
</evidence>
<keyword evidence="1" id="KW-0812">Transmembrane</keyword>
<dbReference type="SUPFAM" id="SSF54403">
    <property type="entry name" value="Cystatin/monellin"/>
    <property type="match status" value="2"/>
</dbReference>
<comment type="caution">
    <text evidence="3">The sequence shown here is derived from an EMBL/GenBank/DDBJ whole genome shotgun (WGS) entry which is preliminary data.</text>
</comment>
<keyword evidence="1" id="KW-0472">Membrane</keyword>
<dbReference type="RefSeq" id="WP_004229164.1">
    <property type="nucleotide sequence ID" value="NZ_AEUV02000002.1"/>
</dbReference>
<evidence type="ECO:0000259" key="2">
    <source>
        <dbReference type="Pfam" id="PF17881"/>
    </source>
</evidence>
<dbReference type="AlphaFoldDB" id="G5JRH5"/>
<dbReference type="STRING" id="873449.STRCR_1983"/>
<feature type="domain" description="Cell wall elongation regulator TseB-like" evidence="2">
    <location>
        <begin position="44"/>
        <end position="87"/>
    </location>
</feature>
<dbReference type="InterPro" id="IPR046350">
    <property type="entry name" value="Cystatin_sf"/>
</dbReference>
<proteinExistence type="predicted"/>
<protein>
    <recommendedName>
        <fullName evidence="2">Cell wall elongation regulator TseB-like domain-containing protein</fullName>
    </recommendedName>
</protein>
<keyword evidence="4" id="KW-1185">Reference proteome</keyword>
<dbReference type="EMBL" id="AEUV02000002">
    <property type="protein sequence ID" value="EHI75104.1"/>
    <property type="molecule type" value="Genomic_DNA"/>
</dbReference>
<dbReference type="Pfam" id="PF17881">
    <property type="entry name" value="TseB"/>
    <property type="match status" value="1"/>
</dbReference>
<evidence type="ECO:0000313" key="4">
    <source>
        <dbReference type="Proteomes" id="UP000004322"/>
    </source>
</evidence>